<gene>
    <name evidence="1" type="ORF">A1Q1_08035</name>
</gene>
<dbReference type="AlphaFoldDB" id="J6F678"/>
<protein>
    <recommendedName>
        <fullName evidence="3">F-box domain-containing protein</fullName>
    </recommendedName>
</protein>
<comment type="caution">
    <text evidence="1">The sequence shown here is derived from an EMBL/GenBank/DDBJ whole genome shotgun (WGS) entry which is preliminary data.</text>
</comment>
<dbReference type="VEuPathDB" id="FungiDB:A1Q1_08035"/>
<evidence type="ECO:0000313" key="1">
    <source>
        <dbReference type="EMBL" id="EJT50822.1"/>
    </source>
</evidence>
<dbReference type="EMBL" id="ALBS01000087">
    <property type="protein sequence ID" value="EJT50822.1"/>
    <property type="molecule type" value="Genomic_DNA"/>
</dbReference>
<reference evidence="1 2" key="1">
    <citation type="journal article" date="2012" name="Eukaryot. Cell">
        <title>Draft genome sequence of CBS 2479, the standard type strain of Trichosporon asahii.</title>
        <authorList>
            <person name="Yang R.Y."/>
            <person name="Li H.T."/>
            <person name="Zhu H."/>
            <person name="Zhou G.P."/>
            <person name="Wang M."/>
            <person name="Wang L."/>
        </authorList>
    </citation>
    <scope>NUCLEOTIDE SEQUENCE [LARGE SCALE GENOMIC DNA]</scope>
    <source>
        <strain evidence="2">ATCC 90039 / CBS 2479 / JCM 2466 / KCTC 7840 / NCYC 2677 / UAMH 7654</strain>
    </source>
</reference>
<dbReference type="HOGENOM" id="CLU_074425_0_0_1"/>
<sequence>MPNVIIDADFFPHIVDSIFAHASSAALLALRVNRQWRRRAEHQLAHHICVVDTESMELPQSITYHLVSTENEPIGRYTSTCLDDVDGTVLPSFLSSTEVIDLNLLKFTSGVARLLQHVPSSATYRCTSACDLSHLNVPARSRVVILSKDMGGYEEMSYFAKYRLNRMLGPKKLVLHLRKRGMESPSLDWMCLGDMLSLTLVIHPWIMHSSRPRINYPRKVLLCRQMGLIIDLILTGYLHGIPTTVVNFDFSDFEAQHPDVGSVKDRVLEHIEYRKLGYFNTSPHPVGPRFLTLEEYRAEVGDAQFDIDTNDGAIASPGLKTGV</sequence>
<accession>J6F678</accession>
<name>J6F678_TRIAS</name>
<dbReference type="KEGG" id="tasa:A1Q1_08035"/>
<organism evidence="1 2">
    <name type="scientific">Trichosporon asahii var. asahii (strain ATCC 90039 / CBS 2479 / JCM 2466 / KCTC 7840 / NBRC 103889/ NCYC 2677 / UAMH 7654)</name>
    <name type="common">Yeast</name>
    <dbReference type="NCBI Taxonomy" id="1186058"/>
    <lineage>
        <taxon>Eukaryota</taxon>
        <taxon>Fungi</taxon>
        <taxon>Dikarya</taxon>
        <taxon>Basidiomycota</taxon>
        <taxon>Agaricomycotina</taxon>
        <taxon>Tremellomycetes</taxon>
        <taxon>Trichosporonales</taxon>
        <taxon>Trichosporonaceae</taxon>
        <taxon>Trichosporon</taxon>
    </lineage>
</organism>
<dbReference type="Proteomes" id="UP000002748">
    <property type="component" value="Unassembled WGS sequence"/>
</dbReference>
<dbReference type="RefSeq" id="XP_014181696.1">
    <property type="nucleotide sequence ID" value="XM_014326221.1"/>
</dbReference>
<proteinExistence type="predicted"/>
<evidence type="ECO:0000313" key="2">
    <source>
        <dbReference type="Proteomes" id="UP000002748"/>
    </source>
</evidence>
<evidence type="ECO:0008006" key="3">
    <source>
        <dbReference type="Google" id="ProtNLM"/>
    </source>
</evidence>
<dbReference type="GeneID" id="25991547"/>